<dbReference type="RefSeq" id="WP_031572876.1">
    <property type="nucleotide sequence ID" value="NZ_AP025160.1"/>
</dbReference>
<dbReference type="EMBL" id="QKQP01000002">
    <property type="protein sequence ID" value="PZD81264.1"/>
    <property type="molecule type" value="Genomic_DNA"/>
</dbReference>
<sequence length="76" mass="8843">MSNDDLLPVVSRLSHAEKFRLVQLMFQQLEEEEGIVVKTNPEESAPFDPRSFYGRGQATRERVDVYLTASREGWER</sequence>
<comment type="caution">
    <text evidence="1">The sequence shown here is derived from an EMBL/GenBank/DDBJ whole genome shotgun (WGS) entry which is preliminary data.</text>
</comment>
<name>A0A2W1KHL4_ACIFR</name>
<accession>A0A2W1KHL4</accession>
<protein>
    <submittedName>
        <fullName evidence="1">Uncharacterized protein</fullName>
    </submittedName>
</protein>
<organism evidence="1 2">
    <name type="scientific">Acidithiobacillus ferrooxidans</name>
    <name type="common">Thiobacillus ferrooxidans</name>
    <dbReference type="NCBI Taxonomy" id="920"/>
    <lineage>
        <taxon>Bacteria</taxon>
        <taxon>Pseudomonadati</taxon>
        <taxon>Pseudomonadota</taxon>
        <taxon>Acidithiobacillia</taxon>
        <taxon>Acidithiobacillales</taxon>
        <taxon>Acidithiobacillaceae</taxon>
        <taxon>Acidithiobacillus</taxon>
    </lineage>
</organism>
<dbReference type="AlphaFoldDB" id="A0A2W1KHL4"/>
<evidence type="ECO:0000313" key="1">
    <source>
        <dbReference type="EMBL" id="PZD81264.1"/>
    </source>
</evidence>
<dbReference type="OrthoDB" id="7065932at2"/>
<proteinExistence type="predicted"/>
<reference evidence="1 2" key="1">
    <citation type="submission" date="2018-06" db="EMBL/GenBank/DDBJ databases">
        <title>Draft sequence of Acidithiobacillus ferrooxidans CCM 4253.</title>
        <authorList>
            <person name="Moya-Beltran A."/>
            <person name="Castro M."/>
            <person name="Covarrubias P.C."/>
            <person name="Issotta F."/>
            <person name="Janiczek O."/>
            <person name="Mandl M."/>
            <person name="Kucera J."/>
            <person name="Quatrini R."/>
        </authorList>
    </citation>
    <scope>NUCLEOTIDE SEQUENCE [LARGE SCALE GENOMIC DNA]</scope>
    <source>
        <strain evidence="1 2">CCM 4253</strain>
    </source>
</reference>
<gene>
    <name evidence="1" type="ORF">DN052_08265</name>
</gene>
<evidence type="ECO:0000313" key="2">
    <source>
        <dbReference type="Proteomes" id="UP000248886"/>
    </source>
</evidence>
<dbReference type="Proteomes" id="UP000248886">
    <property type="component" value="Unassembled WGS sequence"/>
</dbReference>